<accession>A0A8T3ANJ4</accession>
<dbReference type="Proteomes" id="UP000829196">
    <property type="component" value="Unassembled WGS sequence"/>
</dbReference>
<feature type="signal peptide" evidence="1">
    <location>
        <begin position="1"/>
        <end position="17"/>
    </location>
</feature>
<proteinExistence type="predicted"/>
<organism evidence="2 3">
    <name type="scientific">Dendrobium nobile</name>
    <name type="common">Orchid</name>
    <dbReference type="NCBI Taxonomy" id="94219"/>
    <lineage>
        <taxon>Eukaryota</taxon>
        <taxon>Viridiplantae</taxon>
        <taxon>Streptophyta</taxon>
        <taxon>Embryophyta</taxon>
        <taxon>Tracheophyta</taxon>
        <taxon>Spermatophyta</taxon>
        <taxon>Magnoliopsida</taxon>
        <taxon>Liliopsida</taxon>
        <taxon>Asparagales</taxon>
        <taxon>Orchidaceae</taxon>
        <taxon>Epidendroideae</taxon>
        <taxon>Malaxideae</taxon>
        <taxon>Dendrobiinae</taxon>
        <taxon>Dendrobium</taxon>
    </lineage>
</organism>
<evidence type="ECO:0000313" key="3">
    <source>
        <dbReference type="Proteomes" id="UP000829196"/>
    </source>
</evidence>
<sequence length="84" mass="9502">MLGKCLWYLLNSYTVLQILINSDVSIPCLKWISVNGGTFNSFLQDFYKNERFSTLGWLCFIGGLKTADALIKRNIQVDSSCCLV</sequence>
<dbReference type="AlphaFoldDB" id="A0A8T3ANJ4"/>
<gene>
    <name evidence="2" type="ORF">KFK09_020843</name>
</gene>
<dbReference type="EMBL" id="JAGYWB010000015">
    <property type="protein sequence ID" value="KAI0497611.1"/>
    <property type="molecule type" value="Genomic_DNA"/>
</dbReference>
<keyword evidence="1" id="KW-0732">Signal</keyword>
<evidence type="ECO:0000256" key="1">
    <source>
        <dbReference type="SAM" id="SignalP"/>
    </source>
</evidence>
<reference evidence="2" key="1">
    <citation type="journal article" date="2022" name="Front. Genet.">
        <title>Chromosome-Scale Assembly of the Dendrobium nobile Genome Provides Insights Into the Molecular Mechanism of the Biosynthesis of the Medicinal Active Ingredient of Dendrobium.</title>
        <authorList>
            <person name="Xu Q."/>
            <person name="Niu S.-C."/>
            <person name="Li K.-L."/>
            <person name="Zheng P.-J."/>
            <person name="Zhang X.-J."/>
            <person name="Jia Y."/>
            <person name="Liu Y."/>
            <person name="Niu Y.-X."/>
            <person name="Yu L.-H."/>
            <person name="Chen D.-F."/>
            <person name="Zhang G.-Q."/>
        </authorList>
    </citation>
    <scope>NUCLEOTIDE SEQUENCE</scope>
    <source>
        <tissue evidence="2">Leaf</tissue>
    </source>
</reference>
<keyword evidence="3" id="KW-1185">Reference proteome</keyword>
<comment type="caution">
    <text evidence="2">The sequence shown here is derived from an EMBL/GenBank/DDBJ whole genome shotgun (WGS) entry which is preliminary data.</text>
</comment>
<protein>
    <submittedName>
        <fullName evidence="2">Uncharacterized protein</fullName>
    </submittedName>
</protein>
<evidence type="ECO:0000313" key="2">
    <source>
        <dbReference type="EMBL" id="KAI0497611.1"/>
    </source>
</evidence>
<feature type="chain" id="PRO_5035849659" evidence="1">
    <location>
        <begin position="18"/>
        <end position="84"/>
    </location>
</feature>
<name>A0A8T3ANJ4_DENNO</name>